<gene>
    <name evidence="2" type="ORF">KHLLAP_LOCUS2861</name>
</gene>
<dbReference type="InterPro" id="IPR010730">
    <property type="entry name" value="HET"/>
</dbReference>
<feature type="domain" description="Heterokaryon incompatibility" evidence="1">
    <location>
        <begin position="57"/>
        <end position="238"/>
    </location>
</feature>
<evidence type="ECO:0000313" key="3">
    <source>
        <dbReference type="Proteomes" id="UP001295740"/>
    </source>
</evidence>
<reference evidence="2" key="1">
    <citation type="submission" date="2023-10" db="EMBL/GenBank/DDBJ databases">
        <authorList>
            <person name="Hackl T."/>
        </authorList>
    </citation>
    <scope>NUCLEOTIDE SEQUENCE</scope>
</reference>
<dbReference type="PANTHER" id="PTHR24148:SF73">
    <property type="entry name" value="HET DOMAIN PROTEIN (AFU_ORTHOLOGUE AFUA_8G01020)"/>
    <property type="match status" value="1"/>
</dbReference>
<dbReference type="Pfam" id="PF06985">
    <property type="entry name" value="HET"/>
    <property type="match status" value="1"/>
</dbReference>
<proteinExistence type="predicted"/>
<organism evidence="2 3">
    <name type="scientific">Anthostomella pinea</name>
    <dbReference type="NCBI Taxonomy" id="933095"/>
    <lineage>
        <taxon>Eukaryota</taxon>
        <taxon>Fungi</taxon>
        <taxon>Dikarya</taxon>
        <taxon>Ascomycota</taxon>
        <taxon>Pezizomycotina</taxon>
        <taxon>Sordariomycetes</taxon>
        <taxon>Xylariomycetidae</taxon>
        <taxon>Xylariales</taxon>
        <taxon>Xylariaceae</taxon>
        <taxon>Anthostomella</taxon>
    </lineage>
</organism>
<dbReference type="AlphaFoldDB" id="A0AAI8VCK3"/>
<name>A0AAI8VCK3_9PEZI</name>
<protein>
    <submittedName>
        <fullName evidence="2">Uu.00g097870.m01.CDS01</fullName>
    </submittedName>
</protein>
<dbReference type="EMBL" id="CAUWAG010000004">
    <property type="protein sequence ID" value="CAJ2502393.1"/>
    <property type="molecule type" value="Genomic_DNA"/>
</dbReference>
<dbReference type="Pfam" id="PF26639">
    <property type="entry name" value="Het-6_barrel"/>
    <property type="match status" value="1"/>
</dbReference>
<dbReference type="Proteomes" id="UP001295740">
    <property type="component" value="Unassembled WGS sequence"/>
</dbReference>
<dbReference type="PANTHER" id="PTHR24148">
    <property type="entry name" value="ANKYRIN REPEAT DOMAIN-CONTAINING PROTEIN 39 HOMOLOG-RELATED"/>
    <property type="match status" value="1"/>
</dbReference>
<accession>A0AAI8VCK3</accession>
<sequence>MLWDSSVPKFQYPPLRSEDRKFRVIKIQPSKAGSIPSLRERLHIEIIEASVDDVNTFDALSYTWGTGAPDRQVLIDTPQGQRELRITESLEHALRTLSRRSRVLDRPIFVDQICINQDDNHEKGGQVRLMGDIYANCAQVIIWLGKQTRDSSRYFAFTAELCADRGIMRRVMGPNVGHFPQVFNAVMDPTIEVSSDVQRRDRDDLLDLIARHGPRYPVRGVADLLGRPWFNRLWTIQEICLAPAVVLACGDSGLLRLDDFRAGILFYTIWNTHWLRTSGASVSKAEARLRSGIFDLNKSFVRVFQERKAIHLSTTERRSLYDLVLKYNVNDEGVKVGAGMGEDRVYGLLGLARDDEIKGEAVAGMEVGDVASTYTRFASSALRHGLGVLAFSQFPKEFKPKPGYRDLPSWVPDWSTSQLRTPHGYSNLSTPAFSAGGESHGQHITVDISRGTLSIEGIVVDRIARVGTRSIQSDGESSVENADYASVRHFFGEIHEYVQLAAETGGPYAPDTSDDISCTDLAIRLLDGGLTTKQFPATFDTANPQETLRRMYTQVSKYGQRLIDAETGTRAYGSISRIIEAVGIVPWYWVPTSDVDLVRLCATSPITAARNWIEGFICTIIDIIGVCLALVTVQTVAHWIRFRRRFFTKVDFAHAGREATYARIGIDADFMSGEEWELYSSNLLKNAGRKLFVADGGYVGLGPSHMERDDVVVVLLGSTVPLILRPCVESTVEGRAQSEARRSGERVCDAAWWYVGEAYCDGVMEGEALGGSAAESVVNFQIF</sequence>
<dbReference type="InterPro" id="IPR052895">
    <property type="entry name" value="HetReg/Transcr_Mod"/>
</dbReference>
<evidence type="ECO:0000313" key="2">
    <source>
        <dbReference type="EMBL" id="CAJ2502393.1"/>
    </source>
</evidence>
<comment type="caution">
    <text evidence="2">The sequence shown here is derived from an EMBL/GenBank/DDBJ whole genome shotgun (WGS) entry which is preliminary data.</text>
</comment>
<evidence type="ECO:0000259" key="1">
    <source>
        <dbReference type="Pfam" id="PF06985"/>
    </source>
</evidence>
<keyword evidence="3" id="KW-1185">Reference proteome</keyword>